<feature type="region of interest" description="Disordered" evidence="1">
    <location>
        <begin position="1"/>
        <end position="30"/>
    </location>
</feature>
<organism evidence="3 4">
    <name type="scientific">Somion occarium</name>
    <dbReference type="NCBI Taxonomy" id="3059160"/>
    <lineage>
        <taxon>Eukaryota</taxon>
        <taxon>Fungi</taxon>
        <taxon>Dikarya</taxon>
        <taxon>Basidiomycota</taxon>
        <taxon>Agaricomycotina</taxon>
        <taxon>Agaricomycetes</taxon>
        <taxon>Polyporales</taxon>
        <taxon>Cerrenaceae</taxon>
        <taxon>Somion</taxon>
    </lineage>
</organism>
<dbReference type="Proteomes" id="UP001497453">
    <property type="component" value="Chromosome 4"/>
</dbReference>
<feature type="domain" description="F-box" evidence="2">
    <location>
        <begin position="44"/>
        <end position="93"/>
    </location>
</feature>
<evidence type="ECO:0000313" key="4">
    <source>
        <dbReference type="Proteomes" id="UP001497453"/>
    </source>
</evidence>
<protein>
    <recommendedName>
        <fullName evidence="2">F-box domain-containing protein</fullName>
    </recommendedName>
</protein>
<dbReference type="SMART" id="SM00256">
    <property type="entry name" value="FBOX"/>
    <property type="match status" value="1"/>
</dbReference>
<sequence>MANKRRKAAGGPAAKRRKVSSKKTDDDVQVVAHRRHLRGRRGSLQDMPEMPLDILFDIFVHLEPFDLLNLARTSKPFRQLLMHRSAAPFWRAARQNVEDLPPCPPFLSEPAYANLLFDNYCHECLRPNIQTVYWVAMARYCKPCSKEMFYRSWEISGAFDEYTKKPLPDPDELLGCDGNYSLRRYKPYVKEIMKEWRRTKKPKYEEFVAKYSARYKELYSHSTRCEDWYVDRKDSRQKEIEDLREDRLEDILQRLRDLGYNRDIEYAEQAYPSAGHPLLKIPRVLQPKPLTDRAWKNMKEEVLSAMEEIRARRLYATRVAKIKRRIAKLEESIVPWRRYVGPISPPTQEFLVEPQVASLIDAPIRRSRKPGEDIDFSMLEHIFYDFTNLWRDRKRSEPSELVASQISLPTDVDPFSLAVSQYFHCTEPGPPGYRSFIATYPNFLVHRSSHEMSAPPAPGLDDTYVEIVSRLHGDVPTSVEKMNSLASTVRAVIEACNQDPTRVTVEEMDALDIRLRCTGVGCPEEGVCAVYTWRAAVEHRVSDRHSNKDELSWEQVPSEHFADIVTMEATAKSNEEARRKDFTHSAWICSRCPRTSYYQWMARCKRTHSSLIDHLRTEHNIDNPTKRDMYYDPWRHDRVNPVYFVHKDVESSFPRWNRISMALQRGEAKLVESSWFDSLQA</sequence>
<dbReference type="InterPro" id="IPR036047">
    <property type="entry name" value="F-box-like_dom_sf"/>
</dbReference>
<keyword evidence="4" id="KW-1185">Reference proteome</keyword>
<evidence type="ECO:0000256" key="1">
    <source>
        <dbReference type="SAM" id="MobiDB-lite"/>
    </source>
</evidence>
<dbReference type="PROSITE" id="PS50181">
    <property type="entry name" value="FBOX"/>
    <property type="match status" value="1"/>
</dbReference>
<feature type="compositionally biased region" description="Basic residues" evidence="1">
    <location>
        <begin position="1"/>
        <end position="21"/>
    </location>
</feature>
<name>A0ABP1DJ84_9APHY</name>
<dbReference type="CDD" id="cd09917">
    <property type="entry name" value="F-box_SF"/>
    <property type="match status" value="1"/>
</dbReference>
<dbReference type="InterPro" id="IPR001810">
    <property type="entry name" value="F-box_dom"/>
</dbReference>
<evidence type="ECO:0000313" key="3">
    <source>
        <dbReference type="EMBL" id="CAL1707898.1"/>
    </source>
</evidence>
<dbReference type="SUPFAM" id="SSF81383">
    <property type="entry name" value="F-box domain"/>
    <property type="match status" value="1"/>
</dbReference>
<reference evidence="4" key="1">
    <citation type="submission" date="2024-04" db="EMBL/GenBank/DDBJ databases">
        <authorList>
            <person name="Shaw F."/>
            <person name="Minotto A."/>
        </authorList>
    </citation>
    <scope>NUCLEOTIDE SEQUENCE [LARGE SCALE GENOMIC DNA]</scope>
</reference>
<proteinExistence type="predicted"/>
<dbReference type="Pfam" id="PF12937">
    <property type="entry name" value="F-box-like"/>
    <property type="match status" value="1"/>
</dbReference>
<dbReference type="EMBL" id="OZ037947">
    <property type="protein sequence ID" value="CAL1707898.1"/>
    <property type="molecule type" value="Genomic_DNA"/>
</dbReference>
<evidence type="ECO:0000259" key="2">
    <source>
        <dbReference type="PROSITE" id="PS50181"/>
    </source>
</evidence>
<gene>
    <name evidence="3" type="ORF">GFSPODELE1_LOCUS6587</name>
</gene>
<accession>A0ABP1DJ84</accession>